<organism evidence="1 2">
    <name type="scientific">Symbiodinium microadriaticum</name>
    <name type="common">Dinoflagellate</name>
    <name type="synonym">Zooxanthella microadriatica</name>
    <dbReference type="NCBI Taxonomy" id="2951"/>
    <lineage>
        <taxon>Eukaryota</taxon>
        <taxon>Sar</taxon>
        <taxon>Alveolata</taxon>
        <taxon>Dinophyceae</taxon>
        <taxon>Suessiales</taxon>
        <taxon>Symbiodiniaceae</taxon>
        <taxon>Symbiodinium</taxon>
    </lineage>
</organism>
<gene>
    <name evidence="1" type="ORF">AK812_SmicGene47908</name>
</gene>
<proteinExistence type="predicted"/>
<feature type="non-terminal residue" evidence="1">
    <location>
        <position position="1"/>
    </location>
</feature>
<evidence type="ECO:0000313" key="2">
    <source>
        <dbReference type="Proteomes" id="UP000186817"/>
    </source>
</evidence>
<dbReference type="Proteomes" id="UP000186817">
    <property type="component" value="Unassembled WGS sequence"/>
</dbReference>
<name>A0A1Q9BQR7_SYMMI</name>
<dbReference type="EMBL" id="LSRX01006634">
    <property type="protein sequence ID" value="OLP73029.1"/>
    <property type="molecule type" value="Genomic_DNA"/>
</dbReference>
<sequence length="52" mass="6061">VLLQLYERAAKEYEGSDQKVITIMVDELASYAKTCTDVEVFQFVKFEIARRD</sequence>
<evidence type="ECO:0000313" key="1">
    <source>
        <dbReference type="EMBL" id="OLP73029.1"/>
    </source>
</evidence>
<keyword evidence="2" id="KW-1185">Reference proteome</keyword>
<dbReference type="AlphaFoldDB" id="A0A1Q9BQR7"/>
<reference evidence="1 2" key="1">
    <citation type="submission" date="2016-02" db="EMBL/GenBank/DDBJ databases">
        <title>Genome analysis of coral dinoflagellate symbionts highlights evolutionary adaptations to a symbiotic lifestyle.</title>
        <authorList>
            <person name="Aranda M."/>
            <person name="Li Y."/>
            <person name="Liew Y.J."/>
            <person name="Baumgarten S."/>
            <person name="Simakov O."/>
            <person name="Wilson M."/>
            <person name="Piel J."/>
            <person name="Ashoor H."/>
            <person name="Bougouffa S."/>
            <person name="Bajic V.B."/>
            <person name="Ryu T."/>
            <person name="Ravasi T."/>
            <person name="Bayer T."/>
            <person name="Micklem G."/>
            <person name="Kim H."/>
            <person name="Bhak J."/>
            <person name="Lajeunesse T.C."/>
            <person name="Voolstra C.R."/>
        </authorList>
    </citation>
    <scope>NUCLEOTIDE SEQUENCE [LARGE SCALE GENOMIC DNA]</scope>
    <source>
        <strain evidence="1 2">CCMP2467</strain>
    </source>
</reference>
<protein>
    <submittedName>
        <fullName evidence="1">Uncharacterized protein</fullName>
    </submittedName>
</protein>
<comment type="caution">
    <text evidence="1">The sequence shown here is derived from an EMBL/GenBank/DDBJ whole genome shotgun (WGS) entry which is preliminary data.</text>
</comment>
<accession>A0A1Q9BQR7</accession>